<dbReference type="EMBL" id="CP069102">
    <property type="protein sequence ID" value="QSS50494.1"/>
    <property type="molecule type" value="Genomic_DNA"/>
</dbReference>
<evidence type="ECO:0000313" key="1">
    <source>
        <dbReference type="EMBL" id="QSS50494.1"/>
    </source>
</evidence>
<organism evidence="1 2">
    <name type="scientific">Ajellomyces capsulatus (strain H88)</name>
    <name type="common">Darling's disease fungus</name>
    <name type="synonym">Histoplasma capsulatum</name>
    <dbReference type="NCBI Taxonomy" id="544711"/>
    <lineage>
        <taxon>Eukaryota</taxon>
        <taxon>Fungi</taxon>
        <taxon>Dikarya</taxon>
        <taxon>Ascomycota</taxon>
        <taxon>Pezizomycotina</taxon>
        <taxon>Eurotiomycetes</taxon>
        <taxon>Eurotiomycetidae</taxon>
        <taxon>Onygenales</taxon>
        <taxon>Ajellomycetaceae</taxon>
        <taxon>Histoplasma</taxon>
    </lineage>
</organism>
<proteinExistence type="predicted"/>
<dbReference type="Proteomes" id="UP000663419">
    <property type="component" value="Chromosome 1"/>
</dbReference>
<dbReference type="VEuPathDB" id="FungiDB:I7I53_11205"/>
<evidence type="ECO:0000313" key="2">
    <source>
        <dbReference type="Proteomes" id="UP000663419"/>
    </source>
</evidence>
<gene>
    <name evidence="1" type="ORF">I7I53_11205</name>
</gene>
<name>A0A8A1LDH7_AJEC8</name>
<protein>
    <submittedName>
        <fullName evidence="1">Uncharacterized protein</fullName>
    </submittedName>
</protein>
<sequence length="102" mass="11910">MVALRQLHRRRAHASLHRAVPVHSLILHPALSCRRESERGRKERECCLARFLRSNRLRSLAIVPLHGSYYPKLLSLSHTHIHLGESRLLKKTLERLRIRAAM</sequence>
<reference evidence="1" key="1">
    <citation type="submission" date="2021-01" db="EMBL/GenBank/DDBJ databases">
        <title>Chromosome-level genome assembly of a human fungal pathogen reveals clustering of transcriptionally co-regulated genes.</title>
        <authorList>
            <person name="Voorhies M."/>
            <person name="Cohen S."/>
            <person name="Shea T.P."/>
            <person name="Petrus S."/>
            <person name="Munoz J.F."/>
            <person name="Poplawski S."/>
            <person name="Goldman W.E."/>
            <person name="Michael T."/>
            <person name="Cuomo C.A."/>
            <person name="Sil A."/>
            <person name="Beyhan S."/>
        </authorList>
    </citation>
    <scope>NUCLEOTIDE SEQUENCE</scope>
    <source>
        <strain evidence="1">H88</strain>
    </source>
</reference>
<dbReference type="AlphaFoldDB" id="A0A8A1LDH7"/>
<accession>A0A8A1LDH7</accession>